<feature type="region of interest" description="Disordered" evidence="1">
    <location>
        <begin position="218"/>
        <end position="242"/>
    </location>
</feature>
<reference evidence="3 4" key="1">
    <citation type="submission" date="2019-02" db="EMBL/GenBank/DDBJ databases">
        <title>Genomic Encyclopedia of Type Strains, Phase IV (KMG-IV): sequencing the most valuable type-strain genomes for metagenomic binning, comparative biology and taxonomic classification.</title>
        <authorList>
            <person name="Goeker M."/>
        </authorList>
    </citation>
    <scope>NUCLEOTIDE SEQUENCE [LARGE SCALE GENOMIC DNA]</scope>
    <source>
        <strain evidence="3 4">DSM 101727</strain>
    </source>
</reference>
<dbReference type="OrthoDB" id="5194739at2"/>
<organism evidence="3 4">
    <name type="scientific">Herbihabitans rhizosphaerae</name>
    <dbReference type="NCBI Taxonomy" id="1872711"/>
    <lineage>
        <taxon>Bacteria</taxon>
        <taxon>Bacillati</taxon>
        <taxon>Actinomycetota</taxon>
        <taxon>Actinomycetes</taxon>
        <taxon>Pseudonocardiales</taxon>
        <taxon>Pseudonocardiaceae</taxon>
        <taxon>Herbihabitans</taxon>
    </lineage>
</organism>
<gene>
    <name evidence="3" type="ORF">EV193_1196</name>
</gene>
<evidence type="ECO:0000256" key="1">
    <source>
        <dbReference type="SAM" id="MobiDB-lite"/>
    </source>
</evidence>
<proteinExistence type="predicted"/>
<evidence type="ECO:0000259" key="2">
    <source>
        <dbReference type="Pfam" id="PF21725"/>
    </source>
</evidence>
<name>A0A4Q7KBB6_9PSEU</name>
<evidence type="ECO:0000313" key="4">
    <source>
        <dbReference type="Proteomes" id="UP000294257"/>
    </source>
</evidence>
<accession>A0A4Q7KBB6</accession>
<dbReference type="AlphaFoldDB" id="A0A4Q7KBB6"/>
<keyword evidence="4" id="KW-1185">Reference proteome</keyword>
<dbReference type="RefSeq" id="WP_130348741.1">
    <property type="nucleotide sequence ID" value="NZ_SGWQ01000019.1"/>
</dbReference>
<sequence>MAELGQTENPKELIPGEPAEVTAVATALRVDATTMLNVSGGLGQVTIPSWTGDASGQFWGKFSPEKNNWKYGHDELIATAGVVDSQATTLTWAQGQAGEAIAQWKTAQQATTKAIDDFMAKGGEFHPGLNPYAPVGSPGGPCPLTPGFTDPGVAGRAQAQATLARARQQLKDASTANATAIGEHSGKGKNTPDWLASPANFVAAQGVEGLDKTKRTIKESKSWAEQAQARQDRHNDPNNPGKKLDKYSAFAGTKDMPKLPGGTEITLVAGLAEANLFKTEAQGATTLGTPLGDLNAEGKATLKAGNVTALGTAGFNGMGASASGLLGAYAVDASARGQVSRDLFGVTRVEVGGGVRGAVGAELGGTARIGAEGVNVGANAFAGGKIVGDAHVGHSGVEAGARAEGWAGIGASADATFGKTEDGKWKIGANAGAAIGLGGKLGAEFTVDPGEVGNTAKKVASKLNPFD</sequence>
<dbReference type="Pfam" id="PF21725">
    <property type="entry name" value="T7SS_signal"/>
    <property type="match status" value="1"/>
</dbReference>
<feature type="domain" description="Putative T7SS secretion signal" evidence="2">
    <location>
        <begin position="3"/>
        <end position="183"/>
    </location>
</feature>
<dbReference type="InterPro" id="IPR049082">
    <property type="entry name" value="T7SS_signal"/>
</dbReference>
<comment type="caution">
    <text evidence="3">The sequence shown here is derived from an EMBL/GenBank/DDBJ whole genome shotgun (WGS) entry which is preliminary data.</text>
</comment>
<feature type="compositionally biased region" description="Basic and acidic residues" evidence="1">
    <location>
        <begin position="230"/>
        <end position="242"/>
    </location>
</feature>
<dbReference type="Proteomes" id="UP000294257">
    <property type="component" value="Unassembled WGS sequence"/>
</dbReference>
<dbReference type="EMBL" id="SGWQ01000019">
    <property type="protein sequence ID" value="RZS29603.1"/>
    <property type="molecule type" value="Genomic_DNA"/>
</dbReference>
<evidence type="ECO:0000313" key="3">
    <source>
        <dbReference type="EMBL" id="RZS29603.1"/>
    </source>
</evidence>
<protein>
    <recommendedName>
        <fullName evidence="2">Putative T7SS secretion signal domain-containing protein</fullName>
    </recommendedName>
</protein>